<keyword evidence="10" id="KW-0233">DNA recombination</keyword>
<evidence type="ECO:0000256" key="8">
    <source>
        <dbReference type="ARBA" id="ARBA00022918"/>
    </source>
</evidence>
<reference evidence="12" key="1">
    <citation type="submission" date="2021-03" db="EMBL/GenBank/DDBJ databases">
        <title>Draft genome sequence of rust myrtle Austropuccinia psidii MF-1, a brazilian biotype.</title>
        <authorList>
            <person name="Quecine M.C."/>
            <person name="Pachon D.M.R."/>
            <person name="Bonatelli M.L."/>
            <person name="Correr F.H."/>
            <person name="Franceschini L.M."/>
            <person name="Leite T.F."/>
            <person name="Margarido G.R.A."/>
            <person name="Almeida C.A."/>
            <person name="Ferrarezi J.A."/>
            <person name="Labate C.A."/>
        </authorList>
    </citation>
    <scope>NUCLEOTIDE SEQUENCE</scope>
    <source>
        <strain evidence="12">MF-1</strain>
    </source>
</reference>
<evidence type="ECO:0000256" key="7">
    <source>
        <dbReference type="ARBA" id="ARBA00022908"/>
    </source>
</evidence>
<dbReference type="GO" id="GO:0006310">
    <property type="term" value="P:DNA recombination"/>
    <property type="evidence" value="ECO:0007669"/>
    <property type="project" value="UniProtKB-KW"/>
</dbReference>
<evidence type="ECO:0000313" key="12">
    <source>
        <dbReference type="EMBL" id="MBW0491281.1"/>
    </source>
</evidence>
<keyword evidence="9" id="KW-0808">Transferase</keyword>
<keyword evidence="9" id="KW-0239">DNA-directed DNA polymerase</keyword>
<dbReference type="GO" id="GO:0016787">
    <property type="term" value="F:hydrolase activity"/>
    <property type="evidence" value="ECO:0007669"/>
    <property type="project" value="UniProtKB-KW"/>
</dbReference>
<keyword evidence="3" id="KW-0479">Metal-binding</keyword>
<dbReference type="EMBL" id="AVOT02010996">
    <property type="protein sequence ID" value="MBW0491281.1"/>
    <property type="molecule type" value="Genomic_DNA"/>
</dbReference>
<dbReference type="SUPFAM" id="SSF53098">
    <property type="entry name" value="Ribonuclease H-like"/>
    <property type="match status" value="1"/>
</dbReference>
<protein>
    <submittedName>
        <fullName evidence="12">Uncharacterized protein</fullName>
    </submittedName>
</protein>
<evidence type="ECO:0000256" key="9">
    <source>
        <dbReference type="ARBA" id="ARBA00022932"/>
    </source>
</evidence>
<evidence type="ECO:0000256" key="4">
    <source>
        <dbReference type="ARBA" id="ARBA00022759"/>
    </source>
</evidence>
<dbReference type="OrthoDB" id="7691805at2759"/>
<evidence type="ECO:0000256" key="11">
    <source>
        <dbReference type="SAM" id="MobiDB-lite"/>
    </source>
</evidence>
<gene>
    <name evidence="12" type="ORF">O181_030996</name>
</gene>
<comment type="caution">
    <text evidence="12">The sequence shown here is derived from an EMBL/GenBank/DDBJ whole genome shotgun (WGS) entry which is preliminary data.</text>
</comment>
<keyword evidence="4" id="KW-0255">Endonuclease</keyword>
<evidence type="ECO:0000313" key="13">
    <source>
        <dbReference type="Proteomes" id="UP000765509"/>
    </source>
</evidence>
<proteinExistence type="predicted"/>
<feature type="compositionally biased region" description="Low complexity" evidence="11">
    <location>
        <begin position="174"/>
        <end position="183"/>
    </location>
</feature>
<evidence type="ECO:0000256" key="5">
    <source>
        <dbReference type="ARBA" id="ARBA00022801"/>
    </source>
</evidence>
<keyword evidence="1" id="KW-0548">Nucleotidyltransferase</keyword>
<dbReference type="GO" id="GO:0004519">
    <property type="term" value="F:endonuclease activity"/>
    <property type="evidence" value="ECO:0007669"/>
    <property type="project" value="UniProtKB-KW"/>
</dbReference>
<sequence>MEKACCLLNHSSLPNQYWAEAVNNAVFLSNLSPTVSTGNKSPYFLWTNYSFKLTKLQTFGCQAIVHSLKRQQDGKLVPPGQEEKCYFQQTFFPIVVGGKRSPTWRIEDEHTNQGASLLTEPAANSASANTETMENWLSDQIEVPEESSVESVSTLNNPTLPAVDNHPMNCEDSPNQQQPRNNNRTHCLKVIGPHHPTLITSNVDSVHILPYSRRAKTFITTSTTVPRTYWLALQCEDKSKWTNAIRKELLSMNKLNI</sequence>
<dbReference type="InterPro" id="IPR039537">
    <property type="entry name" value="Retrotran_Ty1/copia-like"/>
</dbReference>
<dbReference type="GO" id="GO:0046872">
    <property type="term" value="F:metal ion binding"/>
    <property type="evidence" value="ECO:0007669"/>
    <property type="project" value="UniProtKB-KW"/>
</dbReference>
<evidence type="ECO:0000256" key="1">
    <source>
        <dbReference type="ARBA" id="ARBA00022695"/>
    </source>
</evidence>
<evidence type="ECO:0000256" key="10">
    <source>
        <dbReference type="ARBA" id="ARBA00023172"/>
    </source>
</evidence>
<evidence type="ECO:0000256" key="3">
    <source>
        <dbReference type="ARBA" id="ARBA00022723"/>
    </source>
</evidence>
<keyword evidence="5" id="KW-0378">Hydrolase</keyword>
<keyword evidence="13" id="KW-1185">Reference proteome</keyword>
<dbReference type="AlphaFoldDB" id="A0A9Q3CU01"/>
<dbReference type="Proteomes" id="UP000765509">
    <property type="component" value="Unassembled WGS sequence"/>
</dbReference>
<dbReference type="PANTHER" id="PTHR42648">
    <property type="entry name" value="TRANSPOSASE, PUTATIVE-RELATED"/>
    <property type="match status" value="1"/>
</dbReference>
<accession>A0A9Q3CU01</accession>
<dbReference type="GO" id="GO:0015074">
    <property type="term" value="P:DNA integration"/>
    <property type="evidence" value="ECO:0007669"/>
    <property type="project" value="UniProtKB-KW"/>
</dbReference>
<feature type="region of interest" description="Disordered" evidence="11">
    <location>
        <begin position="161"/>
        <end position="183"/>
    </location>
</feature>
<evidence type="ECO:0000256" key="6">
    <source>
        <dbReference type="ARBA" id="ARBA00022842"/>
    </source>
</evidence>
<keyword evidence="6" id="KW-0460">Magnesium</keyword>
<dbReference type="GO" id="GO:0003964">
    <property type="term" value="F:RNA-directed DNA polymerase activity"/>
    <property type="evidence" value="ECO:0007669"/>
    <property type="project" value="UniProtKB-KW"/>
</dbReference>
<name>A0A9Q3CU01_9BASI</name>
<keyword evidence="2" id="KW-0540">Nuclease</keyword>
<dbReference type="PANTHER" id="PTHR42648:SF11">
    <property type="entry name" value="TRANSPOSON TY4-P GAG-POL POLYPROTEIN"/>
    <property type="match status" value="1"/>
</dbReference>
<organism evidence="12 13">
    <name type="scientific">Austropuccinia psidii MF-1</name>
    <dbReference type="NCBI Taxonomy" id="1389203"/>
    <lineage>
        <taxon>Eukaryota</taxon>
        <taxon>Fungi</taxon>
        <taxon>Dikarya</taxon>
        <taxon>Basidiomycota</taxon>
        <taxon>Pucciniomycotina</taxon>
        <taxon>Pucciniomycetes</taxon>
        <taxon>Pucciniales</taxon>
        <taxon>Sphaerophragmiaceae</taxon>
        <taxon>Austropuccinia</taxon>
    </lineage>
</organism>
<dbReference type="InterPro" id="IPR012337">
    <property type="entry name" value="RNaseH-like_sf"/>
</dbReference>
<keyword evidence="8" id="KW-0695">RNA-directed DNA polymerase</keyword>
<dbReference type="GO" id="GO:0003887">
    <property type="term" value="F:DNA-directed DNA polymerase activity"/>
    <property type="evidence" value="ECO:0007669"/>
    <property type="project" value="UniProtKB-KW"/>
</dbReference>
<keyword evidence="7" id="KW-0229">DNA integration</keyword>
<evidence type="ECO:0000256" key="2">
    <source>
        <dbReference type="ARBA" id="ARBA00022722"/>
    </source>
</evidence>